<dbReference type="EMBL" id="JAMDMX010000057">
    <property type="protein sequence ID" value="MCY9694900.1"/>
    <property type="molecule type" value="Genomic_DNA"/>
</dbReference>
<comment type="caution">
    <text evidence="1">The sequence shown here is derived from an EMBL/GenBank/DDBJ whole genome shotgun (WGS) entry which is preliminary data.</text>
</comment>
<evidence type="ECO:0000313" key="1">
    <source>
        <dbReference type="EMBL" id="MCY9694900.1"/>
    </source>
</evidence>
<reference evidence="1 2" key="1">
    <citation type="submission" date="2022-05" db="EMBL/GenBank/DDBJ databases">
        <title>Genome Sequencing of Bee-Associated Microbes.</title>
        <authorList>
            <person name="Dunlap C."/>
        </authorList>
    </citation>
    <scope>NUCLEOTIDE SEQUENCE [LARGE SCALE GENOMIC DNA]</scope>
    <source>
        <strain evidence="1 2">NRRL B-14421</strain>
    </source>
</reference>
<evidence type="ECO:0000313" key="2">
    <source>
        <dbReference type="Proteomes" id="UP001527099"/>
    </source>
</evidence>
<name>A0ABT4GFD9_9BACL</name>
<keyword evidence="2" id="KW-1185">Reference proteome</keyword>
<organism evidence="1 2">
    <name type="scientific">Paenibacillus alginolyticus</name>
    <dbReference type="NCBI Taxonomy" id="59839"/>
    <lineage>
        <taxon>Bacteria</taxon>
        <taxon>Bacillati</taxon>
        <taxon>Bacillota</taxon>
        <taxon>Bacilli</taxon>
        <taxon>Bacillales</taxon>
        <taxon>Paenibacillaceae</taxon>
        <taxon>Paenibacillus</taxon>
    </lineage>
</organism>
<protein>
    <submittedName>
        <fullName evidence="1">Uncharacterized protein</fullName>
    </submittedName>
</protein>
<gene>
    <name evidence="1" type="ORF">M5X19_18615</name>
</gene>
<dbReference type="Proteomes" id="UP001527099">
    <property type="component" value="Unassembled WGS sequence"/>
</dbReference>
<accession>A0ABT4GFD9</accession>
<dbReference type="RefSeq" id="WP_268616426.1">
    <property type="nucleotide sequence ID" value="NZ_JAMDMX010000057.1"/>
</dbReference>
<sequence length="144" mass="15158">MIKNIVFISSLFCCLIVSDYALTETKTGAKVDHLEKDVFGSMDGGTHGVLQTYAGNHFTEETDFTSSDNKYTNKGGPYGASGFSGSGFTGNGFSASSAGIGSDYRIYTVNAATGNNRIDWGVLNLLGLVGLAGIFGRSSRADQK</sequence>
<proteinExistence type="predicted"/>